<evidence type="ECO:0000256" key="11">
    <source>
        <dbReference type="ARBA" id="ARBA00023212"/>
    </source>
</evidence>
<dbReference type="Gene3D" id="2.10.110.10">
    <property type="entry name" value="Cysteine Rich Protein"/>
    <property type="match status" value="3"/>
</dbReference>
<keyword evidence="9" id="KW-0965">Cell junction</keyword>
<comment type="subcellular location">
    <subcellularLocation>
        <location evidence="2">Cell junction</location>
        <location evidence="2">Focal adhesion</location>
    </subcellularLocation>
    <subcellularLocation>
        <location evidence="1">Cytoplasm</location>
        <location evidence="1">Cytoskeleton</location>
    </subcellularLocation>
</comment>
<keyword evidence="11" id="KW-0206">Cytoskeleton</keyword>
<keyword evidence="4" id="KW-0963">Cytoplasm</keyword>
<evidence type="ECO:0000313" key="17">
    <source>
        <dbReference type="Proteomes" id="UP000186922"/>
    </source>
</evidence>
<dbReference type="FunFam" id="2.10.110.10:FF:000057">
    <property type="entry name" value="Zyxin"/>
    <property type="match status" value="1"/>
</dbReference>
<evidence type="ECO:0000256" key="6">
    <source>
        <dbReference type="ARBA" id="ARBA00022737"/>
    </source>
</evidence>
<organism evidence="16 17">
    <name type="scientific">Ramazzottius varieornatus</name>
    <name type="common">Water bear</name>
    <name type="synonym">Tardigrade</name>
    <dbReference type="NCBI Taxonomy" id="947166"/>
    <lineage>
        <taxon>Eukaryota</taxon>
        <taxon>Metazoa</taxon>
        <taxon>Ecdysozoa</taxon>
        <taxon>Tardigrada</taxon>
        <taxon>Eutardigrada</taxon>
        <taxon>Parachela</taxon>
        <taxon>Hypsibioidea</taxon>
        <taxon>Ramazzottiidae</taxon>
        <taxon>Ramazzottius</taxon>
    </lineage>
</organism>
<evidence type="ECO:0000256" key="8">
    <source>
        <dbReference type="ARBA" id="ARBA00022889"/>
    </source>
</evidence>
<dbReference type="SMART" id="SM00132">
    <property type="entry name" value="LIM"/>
    <property type="match status" value="3"/>
</dbReference>
<dbReference type="PANTHER" id="PTHR24207:SF2">
    <property type="entry name" value="ZYX102 PROTEIN"/>
    <property type="match status" value="1"/>
</dbReference>
<evidence type="ECO:0000256" key="4">
    <source>
        <dbReference type="ARBA" id="ARBA00022490"/>
    </source>
</evidence>
<dbReference type="OrthoDB" id="25414at2759"/>
<keyword evidence="10 13" id="KW-0440">LIM domain</keyword>
<dbReference type="FunFam" id="2.10.110.10:FF:000027">
    <property type="entry name" value="lipoma-preferred partner isoform X1"/>
    <property type="match status" value="1"/>
</dbReference>
<proteinExistence type="inferred from homology"/>
<evidence type="ECO:0000256" key="1">
    <source>
        <dbReference type="ARBA" id="ARBA00004245"/>
    </source>
</evidence>
<evidence type="ECO:0000256" key="5">
    <source>
        <dbReference type="ARBA" id="ARBA00022723"/>
    </source>
</evidence>
<dbReference type="PANTHER" id="PTHR24207">
    <property type="entry name" value="ZYX102 PROTEIN"/>
    <property type="match status" value="1"/>
</dbReference>
<sequence length="422" mass="47499">MPPSVTRQNATASSVVNDEPTPASFAIIRTKQANSFPIYLQRPVEQRPPPELPINGLYRSNQDHQPTMVSGSSTSVQMRTKTTTTSRSNSRTAEEKQEFRKSLSGDEKDGLVYEYYDVHTWTPSPTPHHAEDSLERNIERWEKERRTRRSMYPESVSSLHGNIQKVQKISDLRTLYHRNTPQIGPVSSPPSGTKKKPLDNSVFQTESEVNNLTNLLVTKMNIPLDPNSYGLCTKCLRSVHFEDEGCTALDQLYHTNCFTCNQCGKPLRGGSFYNIEGKIVCEADYMNTLEKCTSCKKPISERILRATGKPYHPQCFVCVGCETNLDGVPFTVDAANQIYCIKDFHAKFAPRCSVCRQPIAPREGTEEAVRVISMERNFHPQCYKCEDCGLTLHSDQEGHGCYPLDGHVLCHACNIKRSNAAL</sequence>
<feature type="region of interest" description="Disordered" evidence="14">
    <location>
        <begin position="59"/>
        <end position="104"/>
    </location>
</feature>
<evidence type="ECO:0000313" key="16">
    <source>
        <dbReference type="EMBL" id="GAU94812.1"/>
    </source>
</evidence>
<feature type="domain" description="LIM zinc-binding" evidence="15">
    <location>
        <begin position="230"/>
        <end position="289"/>
    </location>
</feature>
<evidence type="ECO:0000259" key="15">
    <source>
        <dbReference type="PROSITE" id="PS50023"/>
    </source>
</evidence>
<dbReference type="Pfam" id="PF00412">
    <property type="entry name" value="LIM"/>
    <property type="match status" value="3"/>
</dbReference>
<dbReference type="InterPro" id="IPR001781">
    <property type="entry name" value="Znf_LIM"/>
</dbReference>
<evidence type="ECO:0000256" key="10">
    <source>
        <dbReference type="ARBA" id="ARBA00023038"/>
    </source>
</evidence>
<dbReference type="EMBL" id="BDGG01000003">
    <property type="protein sequence ID" value="GAU94812.1"/>
    <property type="molecule type" value="Genomic_DNA"/>
</dbReference>
<dbReference type="GO" id="GO:0046872">
    <property type="term" value="F:metal ion binding"/>
    <property type="evidence" value="ECO:0007669"/>
    <property type="project" value="UniProtKB-KW"/>
</dbReference>
<keyword evidence="6" id="KW-0677">Repeat</keyword>
<dbReference type="GO" id="GO:0098609">
    <property type="term" value="P:cell-cell adhesion"/>
    <property type="evidence" value="ECO:0007669"/>
    <property type="project" value="TreeGrafter"/>
</dbReference>
<gene>
    <name evidence="16" type="primary">RvY_06524-1</name>
    <name evidence="16" type="synonym">RvY_06524.1</name>
    <name evidence="16" type="ORF">RvY_06524</name>
</gene>
<feature type="compositionally biased region" description="Low complexity" evidence="14">
    <location>
        <begin position="73"/>
        <end position="91"/>
    </location>
</feature>
<evidence type="ECO:0000256" key="2">
    <source>
        <dbReference type="ARBA" id="ARBA00004246"/>
    </source>
</evidence>
<dbReference type="PROSITE" id="PS50023">
    <property type="entry name" value="LIM_DOMAIN_2"/>
    <property type="match status" value="3"/>
</dbReference>
<dbReference type="GO" id="GO:0001725">
    <property type="term" value="C:stress fiber"/>
    <property type="evidence" value="ECO:0007669"/>
    <property type="project" value="TreeGrafter"/>
</dbReference>
<feature type="region of interest" description="Disordered" evidence="14">
    <location>
        <begin position="1"/>
        <end position="23"/>
    </location>
</feature>
<dbReference type="SUPFAM" id="SSF57716">
    <property type="entry name" value="Glucocorticoid receptor-like (DNA-binding domain)"/>
    <property type="match status" value="3"/>
</dbReference>
<dbReference type="STRING" id="947166.A0A1D1V4C5"/>
<keyword evidence="8" id="KW-0130">Cell adhesion</keyword>
<accession>A0A1D1V4C5</accession>
<feature type="compositionally biased region" description="Polar residues" evidence="14">
    <location>
        <begin position="59"/>
        <end position="72"/>
    </location>
</feature>
<protein>
    <recommendedName>
        <fullName evidence="12">Zyxin</fullName>
    </recommendedName>
</protein>
<feature type="region of interest" description="Disordered" evidence="14">
    <location>
        <begin position="179"/>
        <end position="198"/>
    </location>
</feature>
<reference evidence="16 17" key="1">
    <citation type="journal article" date="2016" name="Nat. Commun.">
        <title>Extremotolerant tardigrade genome and improved radiotolerance of human cultured cells by tardigrade-unique protein.</title>
        <authorList>
            <person name="Hashimoto T."/>
            <person name="Horikawa D.D."/>
            <person name="Saito Y."/>
            <person name="Kuwahara H."/>
            <person name="Kozuka-Hata H."/>
            <person name="Shin-I T."/>
            <person name="Minakuchi Y."/>
            <person name="Ohishi K."/>
            <person name="Motoyama A."/>
            <person name="Aizu T."/>
            <person name="Enomoto A."/>
            <person name="Kondo K."/>
            <person name="Tanaka S."/>
            <person name="Hara Y."/>
            <person name="Koshikawa S."/>
            <person name="Sagara H."/>
            <person name="Miura T."/>
            <person name="Yokobori S."/>
            <person name="Miyagawa K."/>
            <person name="Suzuki Y."/>
            <person name="Kubo T."/>
            <person name="Oyama M."/>
            <person name="Kohara Y."/>
            <person name="Fujiyama A."/>
            <person name="Arakawa K."/>
            <person name="Katayama T."/>
            <person name="Toyoda A."/>
            <person name="Kunieda T."/>
        </authorList>
    </citation>
    <scope>NUCLEOTIDE SEQUENCE [LARGE SCALE GENOMIC DNA]</scope>
    <source>
        <strain evidence="16 17">YOKOZUNA-1</strain>
    </source>
</reference>
<dbReference type="AlphaFoldDB" id="A0A1D1V4C5"/>
<keyword evidence="7 13" id="KW-0862">Zinc</keyword>
<feature type="compositionally biased region" description="Basic and acidic residues" evidence="14">
    <location>
        <begin position="92"/>
        <end position="104"/>
    </location>
</feature>
<keyword evidence="17" id="KW-1185">Reference proteome</keyword>
<evidence type="ECO:0000256" key="14">
    <source>
        <dbReference type="SAM" id="MobiDB-lite"/>
    </source>
</evidence>
<evidence type="ECO:0000256" key="3">
    <source>
        <dbReference type="ARBA" id="ARBA00009611"/>
    </source>
</evidence>
<evidence type="ECO:0000256" key="9">
    <source>
        <dbReference type="ARBA" id="ARBA00022949"/>
    </source>
</evidence>
<comment type="caution">
    <text evidence="16">The sequence shown here is derived from an EMBL/GenBank/DDBJ whole genome shotgun (WGS) entry which is preliminary data.</text>
</comment>
<feature type="domain" description="LIM zinc-binding" evidence="15">
    <location>
        <begin position="290"/>
        <end position="350"/>
    </location>
</feature>
<dbReference type="Proteomes" id="UP000186922">
    <property type="component" value="Unassembled WGS sequence"/>
</dbReference>
<dbReference type="GO" id="GO:0005925">
    <property type="term" value="C:focal adhesion"/>
    <property type="evidence" value="ECO:0007669"/>
    <property type="project" value="UniProtKB-SubCell"/>
</dbReference>
<feature type="compositionally biased region" description="Polar residues" evidence="14">
    <location>
        <begin position="1"/>
        <end position="16"/>
    </location>
</feature>
<dbReference type="CDD" id="cd09357">
    <property type="entry name" value="LIM3_Zyxin_like"/>
    <property type="match status" value="1"/>
</dbReference>
<name>A0A1D1V4C5_RAMVA</name>
<evidence type="ECO:0000256" key="13">
    <source>
        <dbReference type="PROSITE-ProRule" id="PRU00125"/>
    </source>
</evidence>
<feature type="domain" description="LIM zinc-binding" evidence="15">
    <location>
        <begin position="351"/>
        <end position="420"/>
    </location>
</feature>
<keyword evidence="5 13" id="KW-0479">Metal-binding</keyword>
<evidence type="ECO:0000256" key="12">
    <source>
        <dbReference type="ARBA" id="ARBA00039396"/>
    </source>
</evidence>
<evidence type="ECO:0000256" key="7">
    <source>
        <dbReference type="ARBA" id="ARBA00022833"/>
    </source>
</evidence>
<comment type="similarity">
    <text evidence="3">Belongs to the zyxin/ajuba family.</text>
</comment>